<dbReference type="AlphaFoldDB" id="A0A7X5YMD6"/>
<reference evidence="2 3" key="1">
    <citation type="submission" date="2020-03" db="EMBL/GenBank/DDBJ databases">
        <title>Genomic Encyclopedia of Type Strains, Phase IV (KMG-IV): sequencing the most valuable type-strain genomes for metagenomic binning, comparative biology and taxonomic classification.</title>
        <authorList>
            <person name="Goeker M."/>
        </authorList>
    </citation>
    <scope>NUCLEOTIDE SEQUENCE [LARGE SCALE GENOMIC DNA]</scope>
    <source>
        <strain evidence="2 3">DSM 4736</strain>
    </source>
</reference>
<comment type="caution">
    <text evidence="2">The sequence shown here is derived from an EMBL/GenBank/DDBJ whole genome shotgun (WGS) entry which is preliminary data.</text>
</comment>
<feature type="region of interest" description="Disordered" evidence="1">
    <location>
        <begin position="295"/>
        <end position="314"/>
    </location>
</feature>
<keyword evidence="3" id="KW-1185">Reference proteome</keyword>
<protein>
    <recommendedName>
        <fullName evidence="4">DUF2927 domain-containing protein</fullName>
    </recommendedName>
</protein>
<evidence type="ECO:0000313" key="3">
    <source>
        <dbReference type="Proteomes" id="UP000587415"/>
    </source>
</evidence>
<evidence type="ECO:0000256" key="1">
    <source>
        <dbReference type="SAM" id="MobiDB-lite"/>
    </source>
</evidence>
<evidence type="ECO:0000313" key="2">
    <source>
        <dbReference type="EMBL" id="NJC42596.1"/>
    </source>
</evidence>
<sequence length="314" mass="33570">MSIIALLAAAMMLQDPMQAGQTPPGADQEPAVAIEDVIVEPRALEAMVREFVGEVGAPVKRRGLARWHDELCVGVVNVRPALGQAIADRISQVGLELGLEIGEPGCRANVFVIFASDGAALADAMVDESRRAFRLGVGGLDRGDAALEAFRTGDRPVRWWQISLPVNADTGQRAIRLPGDSGAPMISIFAASRLSTQIRDDLKKSMIIVDIDEIGDVNLAQLADYLAFVALVQADPEGETTGYDTILNLFEAPGAVDGLTEWDRSYLTSLYQVQDSPALRRNPAGQTSVVAADMVRDRQAAGRTAPAEPQPEAD</sequence>
<evidence type="ECO:0008006" key="4">
    <source>
        <dbReference type="Google" id="ProtNLM"/>
    </source>
</evidence>
<dbReference type="EMBL" id="JAATJM010000002">
    <property type="protein sequence ID" value="NJC42596.1"/>
    <property type="molecule type" value="Genomic_DNA"/>
</dbReference>
<proteinExistence type="predicted"/>
<dbReference type="RefSeq" id="WP_168048906.1">
    <property type="nucleotide sequence ID" value="NZ_JAATJM010000002.1"/>
</dbReference>
<dbReference type="Proteomes" id="UP000587415">
    <property type="component" value="Unassembled WGS sequence"/>
</dbReference>
<accession>A0A7X5YMD6</accession>
<organism evidence="2 3">
    <name type="scientific">Brevundimonas alba</name>
    <dbReference type="NCBI Taxonomy" id="74314"/>
    <lineage>
        <taxon>Bacteria</taxon>
        <taxon>Pseudomonadati</taxon>
        <taxon>Pseudomonadota</taxon>
        <taxon>Alphaproteobacteria</taxon>
        <taxon>Caulobacterales</taxon>
        <taxon>Caulobacteraceae</taxon>
        <taxon>Brevundimonas</taxon>
    </lineage>
</organism>
<gene>
    <name evidence="2" type="ORF">GGQ87_002891</name>
</gene>
<name>A0A7X5YMD6_9CAUL</name>